<feature type="transmembrane region" description="Helical" evidence="6">
    <location>
        <begin position="83"/>
        <end position="101"/>
    </location>
</feature>
<keyword evidence="3 6" id="KW-0812">Transmembrane</keyword>
<evidence type="ECO:0000313" key="7">
    <source>
        <dbReference type="EMBL" id="TWU14419.1"/>
    </source>
</evidence>
<keyword evidence="4 6" id="KW-1133">Transmembrane helix</keyword>
<keyword evidence="6" id="KW-0739">Sodium transport</keyword>
<dbReference type="InterPro" id="IPR004670">
    <property type="entry name" value="NhaA"/>
</dbReference>
<feature type="transmembrane region" description="Helical" evidence="6">
    <location>
        <begin position="122"/>
        <end position="143"/>
    </location>
</feature>
<evidence type="ECO:0000313" key="8">
    <source>
        <dbReference type="Proteomes" id="UP000320735"/>
    </source>
</evidence>
<feature type="transmembrane region" description="Helical" evidence="6">
    <location>
        <begin position="149"/>
        <end position="168"/>
    </location>
</feature>
<evidence type="ECO:0000256" key="6">
    <source>
        <dbReference type="HAMAP-Rule" id="MF_01844"/>
    </source>
</evidence>
<accession>A0A5C6BUJ8</accession>
<dbReference type="GO" id="GO:0005886">
    <property type="term" value="C:plasma membrane"/>
    <property type="evidence" value="ECO:0007669"/>
    <property type="project" value="UniProtKB-SubCell"/>
</dbReference>
<feature type="transmembrane region" description="Helical" evidence="6">
    <location>
        <begin position="354"/>
        <end position="377"/>
    </location>
</feature>
<comment type="similarity">
    <text evidence="6">Belongs to the NhaA Na(+)/H(+) (TC 2.A.33) antiporter family.</text>
</comment>
<keyword evidence="5 6" id="KW-0472">Membrane</keyword>
<keyword evidence="8" id="KW-1185">Reference proteome</keyword>
<gene>
    <name evidence="6 7" type="primary">nhaA</name>
    <name evidence="7" type="ORF">CA54_32650</name>
</gene>
<dbReference type="InterPro" id="IPR023171">
    <property type="entry name" value="Na/H_antiporter_dom_sf"/>
</dbReference>
<evidence type="ECO:0000256" key="2">
    <source>
        <dbReference type="ARBA" id="ARBA00022475"/>
    </source>
</evidence>
<feature type="transmembrane region" description="Helical" evidence="6">
    <location>
        <begin position="232"/>
        <end position="260"/>
    </location>
</feature>
<dbReference type="Gene3D" id="1.20.1530.10">
    <property type="entry name" value="Na+/H+ antiporter like domain"/>
    <property type="match status" value="1"/>
</dbReference>
<dbReference type="EMBL" id="SJPP01000001">
    <property type="protein sequence ID" value="TWU14419.1"/>
    <property type="molecule type" value="Genomic_DNA"/>
</dbReference>
<dbReference type="PANTHER" id="PTHR30341">
    <property type="entry name" value="SODIUM ION/PROTON ANTIPORTER NHAA-RELATED"/>
    <property type="match status" value="1"/>
</dbReference>
<comment type="function">
    <text evidence="6">Na(+)/H(+) antiporter that extrudes sodium in exchange for external protons.</text>
</comment>
<keyword evidence="6" id="KW-0813">Transport</keyword>
<keyword evidence="6" id="KW-0050">Antiport</keyword>
<organism evidence="7 8">
    <name type="scientific">Symmachiella macrocystis</name>
    <dbReference type="NCBI Taxonomy" id="2527985"/>
    <lineage>
        <taxon>Bacteria</taxon>
        <taxon>Pseudomonadati</taxon>
        <taxon>Planctomycetota</taxon>
        <taxon>Planctomycetia</taxon>
        <taxon>Planctomycetales</taxon>
        <taxon>Planctomycetaceae</taxon>
        <taxon>Symmachiella</taxon>
    </lineage>
</organism>
<reference evidence="7 8" key="1">
    <citation type="submission" date="2019-02" db="EMBL/GenBank/DDBJ databases">
        <title>Deep-cultivation of Planctomycetes and their phenomic and genomic characterization uncovers novel biology.</title>
        <authorList>
            <person name="Wiegand S."/>
            <person name="Jogler M."/>
            <person name="Boedeker C."/>
            <person name="Pinto D."/>
            <person name="Vollmers J."/>
            <person name="Rivas-Marin E."/>
            <person name="Kohn T."/>
            <person name="Peeters S.H."/>
            <person name="Heuer A."/>
            <person name="Rast P."/>
            <person name="Oberbeckmann S."/>
            <person name="Bunk B."/>
            <person name="Jeske O."/>
            <person name="Meyerdierks A."/>
            <person name="Storesund J.E."/>
            <person name="Kallscheuer N."/>
            <person name="Luecker S."/>
            <person name="Lage O.M."/>
            <person name="Pohl T."/>
            <person name="Merkel B.J."/>
            <person name="Hornburger P."/>
            <person name="Mueller R.-W."/>
            <person name="Bruemmer F."/>
            <person name="Labrenz M."/>
            <person name="Spormann A.M."/>
            <person name="Op Den Camp H."/>
            <person name="Overmann J."/>
            <person name="Amann R."/>
            <person name="Jetten M.S.M."/>
            <person name="Mascher T."/>
            <person name="Medema M.H."/>
            <person name="Devos D.P."/>
            <person name="Kaster A.-K."/>
            <person name="Ovreas L."/>
            <person name="Rohde M."/>
            <person name="Galperin M.Y."/>
            <person name="Jogler C."/>
        </authorList>
    </citation>
    <scope>NUCLEOTIDE SEQUENCE [LARGE SCALE GENOMIC DNA]</scope>
    <source>
        <strain evidence="7 8">CA54</strain>
    </source>
</reference>
<dbReference type="GO" id="GO:0015385">
    <property type="term" value="F:sodium:proton antiporter activity"/>
    <property type="evidence" value="ECO:0007669"/>
    <property type="project" value="UniProtKB-UniRule"/>
</dbReference>
<comment type="catalytic activity">
    <reaction evidence="6">
        <text>Na(+)(in) + 2 H(+)(out) = Na(+)(out) + 2 H(+)(in)</text>
        <dbReference type="Rhea" id="RHEA:29251"/>
        <dbReference type="ChEBI" id="CHEBI:15378"/>
        <dbReference type="ChEBI" id="CHEBI:29101"/>
    </reaction>
</comment>
<proteinExistence type="inferred from homology"/>
<keyword evidence="2 6" id="KW-1003">Cell membrane</keyword>
<feature type="transmembrane region" description="Helical" evidence="6">
    <location>
        <begin position="202"/>
        <end position="220"/>
    </location>
</feature>
<feature type="transmembrane region" description="Helical" evidence="6">
    <location>
        <begin position="175"/>
        <end position="196"/>
    </location>
</feature>
<dbReference type="HAMAP" id="MF_01844">
    <property type="entry name" value="NhaA"/>
    <property type="match status" value="1"/>
</dbReference>
<keyword evidence="6" id="KW-0406">Ion transport</keyword>
<feature type="transmembrane region" description="Helical" evidence="6">
    <location>
        <begin position="28"/>
        <end position="45"/>
    </location>
</feature>
<dbReference type="RefSeq" id="WP_197532483.1">
    <property type="nucleotide sequence ID" value="NZ_SJPP01000001.1"/>
</dbReference>
<comment type="caution">
    <text evidence="7">The sequence shown here is derived from an EMBL/GenBank/DDBJ whole genome shotgun (WGS) entry which is preliminary data.</text>
</comment>
<feature type="transmembrane region" description="Helical" evidence="6">
    <location>
        <begin position="397"/>
        <end position="417"/>
    </location>
</feature>
<protein>
    <recommendedName>
        <fullName evidence="6">Na(+)/H(+) antiporter NhaA</fullName>
    </recommendedName>
    <alternativeName>
        <fullName evidence="6">Sodium/proton antiporter NhaA</fullName>
    </alternativeName>
</protein>
<evidence type="ECO:0000256" key="4">
    <source>
        <dbReference type="ARBA" id="ARBA00022989"/>
    </source>
</evidence>
<dbReference type="NCBIfam" id="TIGR00773">
    <property type="entry name" value="NhaA"/>
    <property type="match status" value="1"/>
</dbReference>
<dbReference type="PANTHER" id="PTHR30341:SF0">
    <property type="entry name" value="NA(+)_H(+) ANTIPORTER NHAA"/>
    <property type="match status" value="1"/>
</dbReference>
<feature type="transmembrane region" description="Helical" evidence="6">
    <location>
        <begin position="429"/>
        <end position="446"/>
    </location>
</feature>
<keyword evidence="6" id="KW-0915">Sodium</keyword>
<sequence>MLDKGKGMGSPASGSSPNTFQRFFQSEVSGSILLLVCSVVALIWANSPWAESYHHVLHEHIGLNWGPEGATSFDEVHNFSMSLHHWVNDGMMAIFFFVVGLEIKRELLVGELSSLKKSALPVGAALGGMLVPALLYTFLNFGGPGMRGWGIPMATDIAFALGALSLFGSRVPISLKVFLTALAIVDDLGAVVVIAIFYTDTISIMALAVAAAFLSGIFVANRMNVRHTGIYLLLAAAVWVAVLASGVHTTIAGTLIALLVPVRAKIDPREYLKLCRGRLNELEAAEFTRDSMIGDQKQLEDLSDIYVASEDMIPAGVNLEHRLHPITTFIILPLFALLNAGVPIDFESLSEAPITVGLGVMLGLIVGKQIGVMLFSWLAIRSGLAAMPAGVTWGQLWGVSCLAGVGFTMSLFVSGLAFTDQAFDSQSKLGVLAASAISGVLGYIVLQKKLSPAVD</sequence>
<dbReference type="Proteomes" id="UP000320735">
    <property type="component" value="Unassembled WGS sequence"/>
</dbReference>
<evidence type="ECO:0000256" key="1">
    <source>
        <dbReference type="ARBA" id="ARBA00004429"/>
    </source>
</evidence>
<evidence type="ECO:0000256" key="3">
    <source>
        <dbReference type="ARBA" id="ARBA00022692"/>
    </source>
</evidence>
<evidence type="ECO:0000256" key="5">
    <source>
        <dbReference type="ARBA" id="ARBA00023136"/>
    </source>
</evidence>
<comment type="subcellular location">
    <subcellularLocation>
        <location evidence="1">Cell inner membrane</location>
        <topology evidence="1">Multi-pass membrane protein</topology>
    </subcellularLocation>
    <subcellularLocation>
        <location evidence="6">Cell membrane</location>
        <topology evidence="6">Multi-pass membrane protein</topology>
    </subcellularLocation>
</comment>
<dbReference type="AlphaFoldDB" id="A0A5C6BUJ8"/>
<feature type="transmembrane region" description="Helical" evidence="6">
    <location>
        <begin position="323"/>
        <end position="342"/>
    </location>
</feature>
<dbReference type="Pfam" id="PF06965">
    <property type="entry name" value="Na_H_antiport_1"/>
    <property type="match status" value="1"/>
</dbReference>
<dbReference type="GO" id="GO:0006885">
    <property type="term" value="P:regulation of pH"/>
    <property type="evidence" value="ECO:0007669"/>
    <property type="project" value="UniProtKB-UniRule"/>
</dbReference>
<name>A0A5C6BUJ8_9PLAN</name>